<feature type="transmembrane region" description="Helical" evidence="1">
    <location>
        <begin position="6"/>
        <end position="26"/>
    </location>
</feature>
<proteinExistence type="predicted"/>
<name>A0A1J4N9F6_9ACTN</name>
<accession>A0A1J4N9F6</accession>
<evidence type="ECO:0000313" key="2">
    <source>
        <dbReference type="EMBL" id="OIJ28163.1"/>
    </source>
</evidence>
<organism evidence="2 3">
    <name type="scientific">Nocardioides luteus</name>
    <dbReference type="NCBI Taxonomy" id="1844"/>
    <lineage>
        <taxon>Bacteria</taxon>
        <taxon>Bacillati</taxon>
        <taxon>Actinomycetota</taxon>
        <taxon>Actinomycetes</taxon>
        <taxon>Propionibacteriales</taxon>
        <taxon>Nocardioidaceae</taxon>
        <taxon>Nocardioides</taxon>
    </lineage>
</organism>
<evidence type="ECO:0000256" key="1">
    <source>
        <dbReference type="SAM" id="Phobius"/>
    </source>
</evidence>
<keyword evidence="1" id="KW-0812">Transmembrane</keyword>
<dbReference type="EMBL" id="JZDQ02000004">
    <property type="protein sequence ID" value="OIJ28163.1"/>
    <property type="molecule type" value="Genomic_DNA"/>
</dbReference>
<feature type="transmembrane region" description="Helical" evidence="1">
    <location>
        <begin position="88"/>
        <end position="108"/>
    </location>
</feature>
<reference evidence="2" key="1">
    <citation type="submission" date="2016-10" db="EMBL/GenBank/DDBJ databases">
        <title>Draft Genome Sequence of Nocardioides luteus Strain BAFB, an Alkane-Degrading Bacterium Isolated from JP-7 Polluted Soil.</title>
        <authorList>
            <person name="Brown L."/>
            <person name="Ruiz O.N."/>
            <person name="Gunasekera T."/>
        </authorList>
    </citation>
    <scope>NUCLEOTIDE SEQUENCE [LARGE SCALE GENOMIC DNA]</scope>
    <source>
        <strain evidence="2">BAFB</strain>
    </source>
</reference>
<keyword evidence="1" id="KW-0472">Membrane</keyword>
<dbReference type="Proteomes" id="UP000033772">
    <property type="component" value="Unassembled WGS sequence"/>
</dbReference>
<sequence>MFTGLLPVGTVCVGFLTAPALTLGSMMSRTLRILLAGIVAAIFASAVLSASAGTDVPRESDQGQTVFERHEVAPEDARPGGGAAPFETGVVIVVNTLLLGGLLGGILWGRRRLGHADAALPNLSV</sequence>
<dbReference type="AlphaFoldDB" id="A0A1J4N9F6"/>
<keyword evidence="1" id="KW-1133">Transmembrane helix</keyword>
<dbReference type="STRING" id="1844.UG56_003660"/>
<feature type="transmembrane region" description="Helical" evidence="1">
    <location>
        <begin position="33"/>
        <end position="52"/>
    </location>
</feature>
<evidence type="ECO:0000313" key="3">
    <source>
        <dbReference type="Proteomes" id="UP000033772"/>
    </source>
</evidence>
<comment type="caution">
    <text evidence="2">The sequence shown here is derived from an EMBL/GenBank/DDBJ whole genome shotgun (WGS) entry which is preliminary data.</text>
</comment>
<protein>
    <submittedName>
        <fullName evidence="2">Uncharacterized protein</fullName>
    </submittedName>
</protein>
<keyword evidence="3" id="KW-1185">Reference proteome</keyword>
<gene>
    <name evidence="2" type="ORF">UG56_003660</name>
</gene>